<feature type="compositionally biased region" description="Pro residues" evidence="11">
    <location>
        <begin position="153"/>
        <end position="167"/>
    </location>
</feature>
<dbReference type="EnsemblMetazoa" id="XM_019999135.1">
    <property type="protein sequence ID" value="XP_019854694.1"/>
    <property type="gene ID" value="LOC109583700"/>
</dbReference>
<dbReference type="EnsemblMetazoa" id="Aqu2.1.26249_001">
    <property type="protein sequence ID" value="Aqu2.1.26249_001"/>
    <property type="gene ID" value="Aqu2.1.26249"/>
</dbReference>
<dbReference type="GO" id="GO:0016020">
    <property type="term" value="C:membrane"/>
    <property type="evidence" value="ECO:0007669"/>
    <property type="project" value="UniProtKB-SubCell"/>
</dbReference>
<feature type="transmembrane region" description="Helical" evidence="12">
    <location>
        <begin position="427"/>
        <end position="451"/>
    </location>
</feature>
<dbReference type="OrthoDB" id="550113at2759"/>
<accession>A0A1X7UE64</accession>
<evidence type="ECO:0000256" key="2">
    <source>
        <dbReference type="ARBA" id="ARBA00004141"/>
    </source>
</evidence>
<name>A0A1X7UE64_AMPQE</name>
<feature type="compositionally biased region" description="Polar residues" evidence="11">
    <location>
        <begin position="11"/>
        <end position="32"/>
    </location>
</feature>
<evidence type="ECO:0000256" key="11">
    <source>
        <dbReference type="SAM" id="MobiDB-lite"/>
    </source>
</evidence>
<keyword evidence="5" id="KW-0970">Cilium biogenesis/degradation</keyword>
<evidence type="ECO:0000256" key="3">
    <source>
        <dbReference type="ARBA" id="ARBA00008783"/>
    </source>
</evidence>
<keyword evidence="14" id="KW-1185">Reference proteome</keyword>
<dbReference type="InterPro" id="IPR029409">
    <property type="entry name" value="TMEM237"/>
</dbReference>
<comment type="function">
    <text evidence="10">Component of the transition zone in primary cilia. Required for ciliogenesis.</text>
</comment>
<dbReference type="Pfam" id="PF15383">
    <property type="entry name" value="TMEM237"/>
    <property type="match status" value="1"/>
</dbReference>
<evidence type="ECO:0000256" key="6">
    <source>
        <dbReference type="ARBA" id="ARBA00022989"/>
    </source>
</evidence>
<keyword evidence="9" id="KW-0966">Cell projection</keyword>
<evidence type="ECO:0000256" key="1">
    <source>
        <dbReference type="ARBA" id="ARBA00004138"/>
    </source>
</evidence>
<evidence type="ECO:0000256" key="12">
    <source>
        <dbReference type="SAM" id="Phobius"/>
    </source>
</evidence>
<dbReference type="KEGG" id="aqu:109583700"/>
<evidence type="ECO:0000256" key="10">
    <source>
        <dbReference type="ARBA" id="ARBA00025631"/>
    </source>
</evidence>
<dbReference type="PANTHER" id="PTHR28388:SF1">
    <property type="entry name" value="TRANSMEMBRANE PROTEIN 237"/>
    <property type="match status" value="1"/>
</dbReference>
<dbReference type="STRING" id="400682.A0A1X7UE64"/>
<evidence type="ECO:0000313" key="13">
    <source>
        <dbReference type="EnsemblMetazoa" id="Aqu2.1.26249_001"/>
    </source>
</evidence>
<dbReference type="Proteomes" id="UP000007879">
    <property type="component" value="Unassembled WGS sequence"/>
</dbReference>
<feature type="transmembrane region" description="Helical" evidence="12">
    <location>
        <begin position="356"/>
        <end position="379"/>
    </location>
</feature>
<dbReference type="InParanoid" id="A0A1X7UE64"/>
<gene>
    <name evidence="13" type="primary">109583700</name>
</gene>
<comment type="subcellular location">
    <subcellularLocation>
        <location evidence="1">Cell projection</location>
        <location evidence="1">Cilium</location>
    </subcellularLocation>
    <subcellularLocation>
        <location evidence="2">Membrane</location>
        <topology evidence="2">Multi-pass membrane protein</topology>
    </subcellularLocation>
</comment>
<feature type="transmembrane region" description="Helical" evidence="12">
    <location>
        <begin position="311"/>
        <end position="335"/>
    </location>
</feature>
<proteinExistence type="inferred from homology"/>
<keyword evidence="6 12" id="KW-1133">Transmembrane helix</keyword>
<comment type="similarity">
    <text evidence="3">Belongs to the TMEM237 family.</text>
</comment>
<dbReference type="PANTHER" id="PTHR28388">
    <property type="entry name" value="TRANSMEMBRANE PROTEIN 237"/>
    <property type="match status" value="1"/>
</dbReference>
<keyword evidence="8 12" id="KW-0472">Membrane</keyword>
<organism evidence="13">
    <name type="scientific">Amphimedon queenslandica</name>
    <name type="common">Sponge</name>
    <dbReference type="NCBI Taxonomy" id="400682"/>
    <lineage>
        <taxon>Eukaryota</taxon>
        <taxon>Metazoa</taxon>
        <taxon>Porifera</taxon>
        <taxon>Demospongiae</taxon>
        <taxon>Heteroscleromorpha</taxon>
        <taxon>Haplosclerida</taxon>
        <taxon>Niphatidae</taxon>
        <taxon>Amphimedon</taxon>
    </lineage>
</organism>
<dbReference type="AlphaFoldDB" id="A0A1X7UE64"/>
<dbReference type="GO" id="GO:0060271">
    <property type="term" value="P:cilium assembly"/>
    <property type="evidence" value="ECO:0007669"/>
    <property type="project" value="TreeGrafter"/>
</dbReference>
<feature type="compositionally biased region" description="Basic residues" evidence="11">
    <location>
        <begin position="38"/>
        <end position="49"/>
    </location>
</feature>
<keyword evidence="7" id="KW-0969">Cilium</keyword>
<reference evidence="14" key="1">
    <citation type="journal article" date="2010" name="Nature">
        <title>The Amphimedon queenslandica genome and the evolution of animal complexity.</title>
        <authorList>
            <person name="Srivastava M."/>
            <person name="Simakov O."/>
            <person name="Chapman J."/>
            <person name="Fahey B."/>
            <person name="Gauthier M.E."/>
            <person name="Mitros T."/>
            <person name="Richards G.S."/>
            <person name="Conaco C."/>
            <person name="Dacre M."/>
            <person name="Hellsten U."/>
            <person name="Larroux C."/>
            <person name="Putnam N.H."/>
            <person name="Stanke M."/>
            <person name="Adamska M."/>
            <person name="Darling A."/>
            <person name="Degnan S.M."/>
            <person name="Oakley T.H."/>
            <person name="Plachetzki D.C."/>
            <person name="Zhai Y."/>
            <person name="Adamski M."/>
            <person name="Calcino A."/>
            <person name="Cummins S.F."/>
            <person name="Goodstein D.M."/>
            <person name="Harris C."/>
            <person name="Jackson D.J."/>
            <person name="Leys S.P."/>
            <person name="Shu S."/>
            <person name="Woodcroft B.J."/>
            <person name="Vervoort M."/>
            <person name="Kosik K.S."/>
            <person name="Manning G."/>
            <person name="Degnan B.M."/>
            <person name="Rokhsar D.S."/>
        </authorList>
    </citation>
    <scope>NUCLEOTIDE SEQUENCE [LARGE SCALE GENOMIC DNA]</scope>
</reference>
<evidence type="ECO:0000313" key="14">
    <source>
        <dbReference type="Proteomes" id="UP000007879"/>
    </source>
</evidence>
<evidence type="ECO:0000256" key="5">
    <source>
        <dbReference type="ARBA" id="ARBA00022794"/>
    </source>
</evidence>
<dbReference type="GO" id="GO:0035869">
    <property type="term" value="C:ciliary transition zone"/>
    <property type="evidence" value="ECO:0007669"/>
    <property type="project" value="TreeGrafter"/>
</dbReference>
<evidence type="ECO:0000256" key="9">
    <source>
        <dbReference type="ARBA" id="ARBA00023273"/>
    </source>
</evidence>
<evidence type="ECO:0000256" key="4">
    <source>
        <dbReference type="ARBA" id="ARBA00022692"/>
    </source>
</evidence>
<keyword evidence="4 12" id="KW-0812">Transmembrane</keyword>
<sequence>MADHDSLHISDLQSTALSSQGAGAPPGQNTMDQEIKTNRKSRNRRRTKKSSPQNEATTVPPLKSAVDIPPDSNQLNESYMNALRARLDPLSHPPAAMETETPSLSEGSAGEGFKASKQKKKRRKEGGTENTNLYPSGEGGNVERSPAEDRTVSPPPLPPSLPQPPPVSVQLEGREPNDPLLLVDDEDVIDTVGGGGEGVQQYINTHNKTQSSLLVTKESNHGNNLVFQQQKDTGGFIHLKGGPGLQGEEGVDGGEMSTSDLSTPHFVLVVHSFLNTMVMIMHGLIAGLSLWDTSVSYSINAQHSQSTLLFYYHHFPLILHAIYLFTITSIIVILMDRLDIAKVTVECIRGCLQGSLLAIGAAFFFMLIAFMVTIVSAFLDSRISLFTDDPTLWPDLLSISNSTTLTAFTAGNSTHYSLNANGVSGYATGWLILNILRTISLILSWIILAWVQSADRLKEYVTALTITSS</sequence>
<protein>
    <submittedName>
        <fullName evidence="13">Uncharacterized protein</fullName>
    </submittedName>
</protein>
<evidence type="ECO:0000256" key="8">
    <source>
        <dbReference type="ARBA" id="ARBA00023136"/>
    </source>
</evidence>
<feature type="transmembrane region" description="Helical" evidence="12">
    <location>
        <begin position="266"/>
        <end position="291"/>
    </location>
</feature>
<reference evidence="13" key="2">
    <citation type="submission" date="2017-05" db="UniProtKB">
        <authorList>
            <consortium name="EnsemblMetazoa"/>
        </authorList>
    </citation>
    <scope>IDENTIFICATION</scope>
</reference>
<evidence type="ECO:0000256" key="7">
    <source>
        <dbReference type="ARBA" id="ARBA00023069"/>
    </source>
</evidence>
<feature type="region of interest" description="Disordered" evidence="11">
    <location>
        <begin position="1"/>
        <end position="178"/>
    </location>
</feature>